<dbReference type="OrthoDB" id="10602331at2759"/>
<keyword evidence="2" id="KW-0732">Signal</keyword>
<keyword evidence="4" id="KW-1185">Reference proteome</keyword>
<dbReference type="Proteomes" id="UP000076727">
    <property type="component" value="Unassembled WGS sequence"/>
</dbReference>
<evidence type="ECO:0008006" key="5">
    <source>
        <dbReference type="Google" id="ProtNLM"/>
    </source>
</evidence>
<name>A0A165U791_9APHY</name>
<evidence type="ECO:0000256" key="1">
    <source>
        <dbReference type="SAM" id="MobiDB-lite"/>
    </source>
</evidence>
<evidence type="ECO:0000313" key="4">
    <source>
        <dbReference type="Proteomes" id="UP000076727"/>
    </source>
</evidence>
<gene>
    <name evidence="3" type="ORF">DAEQUDRAFT_195672</name>
</gene>
<evidence type="ECO:0000256" key="2">
    <source>
        <dbReference type="SAM" id="SignalP"/>
    </source>
</evidence>
<reference evidence="3 4" key="1">
    <citation type="journal article" date="2016" name="Mol. Biol. Evol.">
        <title>Comparative Genomics of Early-Diverging Mushroom-Forming Fungi Provides Insights into the Origins of Lignocellulose Decay Capabilities.</title>
        <authorList>
            <person name="Nagy L.G."/>
            <person name="Riley R."/>
            <person name="Tritt A."/>
            <person name="Adam C."/>
            <person name="Daum C."/>
            <person name="Floudas D."/>
            <person name="Sun H."/>
            <person name="Yadav J.S."/>
            <person name="Pangilinan J."/>
            <person name="Larsson K.H."/>
            <person name="Matsuura K."/>
            <person name="Barry K."/>
            <person name="Labutti K."/>
            <person name="Kuo R."/>
            <person name="Ohm R.A."/>
            <person name="Bhattacharya S.S."/>
            <person name="Shirouzu T."/>
            <person name="Yoshinaga Y."/>
            <person name="Martin F.M."/>
            <person name="Grigoriev I.V."/>
            <person name="Hibbett D.S."/>
        </authorList>
    </citation>
    <scope>NUCLEOTIDE SEQUENCE [LARGE SCALE GENOMIC DNA]</scope>
    <source>
        <strain evidence="3 4">L-15889</strain>
    </source>
</reference>
<dbReference type="AlphaFoldDB" id="A0A165U791"/>
<protein>
    <recommendedName>
        <fullName evidence="5">Secreted protein</fullName>
    </recommendedName>
</protein>
<sequence>MSHAFWKCATASSSLFALYASAPSFFSASASFRTFVSSSSSSGSAISTSSSFGRSGALLDDAAGSGGGDAGLGRSGSTLLRPGGSSSEPSSRAKPCMSMPMSAPRTSIMRGSLRAFCARAGFAWIAWSCCTKAGSARCFAVRGFVASLPSRLGSPNSLPSPNASVPSPRSSAAAEELSETRVCQDGCMRTLRVLHLVQTLPESGTVIELKASLVCGDGIIVTVHSMESCTFTCVAFRPRGVNLDALEAPHIAVSG</sequence>
<accession>A0A165U791</accession>
<feature type="chain" id="PRO_5007867574" description="Secreted protein" evidence="2">
    <location>
        <begin position="22"/>
        <end position="255"/>
    </location>
</feature>
<dbReference type="EMBL" id="KV429033">
    <property type="protein sequence ID" value="KZT74498.1"/>
    <property type="molecule type" value="Genomic_DNA"/>
</dbReference>
<proteinExistence type="predicted"/>
<organism evidence="3 4">
    <name type="scientific">Daedalea quercina L-15889</name>
    <dbReference type="NCBI Taxonomy" id="1314783"/>
    <lineage>
        <taxon>Eukaryota</taxon>
        <taxon>Fungi</taxon>
        <taxon>Dikarya</taxon>
        <taxon>Basidiomycota</taxon>
        <taxon>Agaricomycotina</taxon>
        <taxon>Agaricomycetes</taxon>
        <taxon>Polyporales</taxon>
        <taxon>Fomitopsis</taxon>
    </lineage>
</organism>
<feature type="region of interest" description="Disordered" evidence="1">
    <location>
        <begin position="66"/>
        <end position="99"/>
    </location>
</feature>
<feature type="signal peptide" evidence="2">
    <location>
        <begin position="1"/>
        <end position="21"/>
    </location>
</feature>
<feature type="compositionally biased region" description="Low complexity" evidence="1">
    <location>
        <begin position="75"/>
        <end position="92"/>
    </location>
</feature>
<evidence type="ECO:0000313" key="3">
    <source>
        <dbReference type="EMBL" id="KZT74498.1"/>
    </source>
</evidence>